<comment type="caution">
    <text evidence="1">The sequence shown here is derived from an EMBL/GenBank/DDBJ whole genome shotgun (WGS) entry which is preliminary data.</text>
</comment>
<accession>A0A9P9BXF6</accession>
<proteinExistence type="predicted"/>
<protein>
    <submittedName>
        <fullName evidence="1">Uncharacterized protein</fullName>
    </submittedName>
</protein>
<dbReference type="Proteomes" id="UP000756346">
    <property type="component" value="Unassembled WGS sequence"/>
</dbReference>
<dbReference type="EMBL" id="JAGTJQ010000001">
    <property type="protein sequence ID" value="KAH7041565.1"/>
    <property type="molecule type" value="Genomic_DNA"/>
</dbReference>
<reference evidence="1" key="1">
    <citation type="journal article" date="2021" name="Nat. Commun.">
        <title>Genetic determinants of endophytism in the Arabidopsis root mycobiome.</title>
        <authorList>
            <person name="Mesny F."/>
            <person name="Miyauchi S."/>
            <person name="Thiergart T."/>
            <person name="Pickel B."/>
            <person name="Atanasova L."/>
            <person name="Karlsson M."/>
            <person name="Huettel B."/>
            <person name="Barry K.W."/>
            <person name="Haridas S."/>
            <person name="Chen C."/>
            <person name="Bauer D."/>
            <person name="Andreopoulos W."/>
            <person name="Pangilinan J."/>
            <person name="LaButti K."/>
            <person name="Riley R."/>
            <person name="Lipzen A."/>
            <person name="Clum A."/>
            <person name="Drula E."/>
            <person name="Henrissat B."/>
            <person name="Kohler A."/>
            <person name="Grigoriev I.V."/>
            <person name="Martin F.M."/>
            <person name="Hacquard S."/>
        </authorList>
    </citation>
    <scope>NUCLEOTIDE SEQUENCE</scope>
    <source>
        <strain evidence="1">MPI-CAGE-CH-0230</strain>
    </source>
</reference>
<name>A0A9P9BXF6_9PEZI</name>
<organism evidence="1 2">
    <name type="scientific">Microdochium trichocladiopsis</name>
    <dbReference type="NCBI Taxonomy" id="1682393"/>
    <lineage>
        <taxon>Eukaryota</taxon>
        <taxon>Fungi</taxon>
        <taxon>Dikarya</taxon>
        <taxon>Ascomycota</taxon>
        <taxon>Pezizomycotina</taxon>
        <taxon>Sordariomycetes</taxon>
        <taxon>Xylariomycetidae</taxon>
        <taxon>Xylariales</taxon>
        <taxon>Microdochiaceae</taxon>
        <taxon>Microdochium</taxon>
    </lineage>
</organism>
<evidence type="ECO:0000313" key="1">
    <source>
        <dbReference type="EMBL" id="KAH7041565.1"/>
    </source>
</evidence>
<evidence type="ECO:0000313" key="2">
    <source>
        <dbReference type="Proteomes" id="UP000756346"/>
    </source>
</evidence>
<gene>
    <name evidence="1" type="ORF">B0I36DRAFT_345154</name>
</gene>
<sequence length="154" mass="16305">MTADNSAAQVVSREWKLPSLRDLAGPVTSRSVKVMHLVRPLPAVEREPTCGCNGPYQQLGQGTAPALGLVIPRETLGWGTLRTGASRVLLTVTVTVTVTATVTVTVIATVTATVTVTRRIHELGVPPRQIAKTAGLWSDMGHGEPYPFVVIVTG</sequence>
<dbReference type="AlphaFoldDB" id="A0A9P9BXF6"/>
<dbReference type="RefSeq" id="XP_046019620.1">
    <property type="nucleotide sequence ID" value="XM_046156332.1"/>
</dbReference>
<dbReference type="GeneID" id="70185878"/>
<keyword evidence="2" id="KW-1185">Reference proteome</keyword>